<dbReference type="EMBL" id="BAUW01000011">
    <property type="protein sequence ID" value="GAE44735.1"/>
    <property type="molecule type" value="Genomic_DNA"/>
</dbReference>
<keyword evidence="2" id="KW-1185">Reference proteome</keyword>
<dbReference type="Proteomes" id="UP000018949">
    <property type="component" value="Unassembled WGS sequence"/>
</dbReference>
<sequence length="45" mass="4990">MRQAIANSWPNSIDASAAAEEWGFKAKYDISSMTADMLEKLKAKL</sequence>
<dbReference type="AlphaFoldDB" id="W4RJW6"/>
<dbReference type="RefSeq" id="WP_243462905.1">
    <property type="nucleotide sequence ID" value="NZ_BAUW01000011.1"/>
</dbReference>
<reference evidence="1 2" key="1">
    <citation type="submission" date="2013-12" db="EMBL/GenBank/DDBJ databases">
        <title>NBRP : Genome information of microbial organism related human and environment.</title>
        <authorList>
            <person name="Hattori M."/>
            <person name="Oshima K."/>
            <person name="Inaba H."/>
            <person name="Suda W."/>
            <person name="Sakamoto M."/>
            <person name="Iino T."/>
            <person name="Kitahara M."/>
            <person name="Oshida Y."/>
            <person name="Iida T."/>
            <person name="Kudo T."/>
            <person name="Itoh T."/>
            <person name="Ahmed I."/>
            <person name="Ohkuma M."/>
        </authorList>
    </citation>
    <scope>NUCLEOTIDE SEQUENCE [LARGE SCALE GENOMIC DNA]</scope>
    <source>
        <strain evidence="1 2">JCM 21738</strain>
    </source>
</reference>
<protein>
    <submittedName>
        <fullName evidence="1">L-threonine 3-dehydrogenase</fullName>
    </submittedName>
</protein>
<evidence type="ECO:0000313" key="1">
    <source>
        <dbReference type="EMBL" id="GAE44735.1"/>
    </source>
</evidence>
<gene>
    <name evidence="1" type="ORF">JCM21738_1468</name>
</gene>
<dbReference type="Gene3D" id="3.40.50.720">
    <property type="entry name" value="NAD(P)-binding Rossmann-like Domain"/>
    <property type="match status" value="1"/>
</dbReference>
<comment type="caution">
    <text evidence="1">The sequence shown here is derived from an EMBL/GenBank/DDBJ whole genome shotgun (WGS) entry which is preliminary data.</text>
</comment>
<name>W4RJW6_9BACI</name>
<proteinExistence type="predicted"/>
<dbReference type="eggNOG" id="COG0451">
    <property type="taxonomic scope" value="Bacteria"/>
</dbReference>
<organism evidence="1 2">
    <name type="scientific">Mesobacillus boroniphilus JCM 21738</name>
    <dbReference type="NCBI Taxonomy" id="1294265"/>
    <lineage>
        <taxon>Bacteria</taxon>
        <taxon>Bacillati</taxon>
        <taxon>Bacillota</taxon>
        <taxon>Bacilli</taxon>
        <taxon>Bacillales</taxon>
        <taxon>Bacillaceae</taxon>
        <taxon>Mesobacillus</taxon>
    </lineage>
</organism>
<evidence type="ECO:0000313" key="2">
    <source>
        <dbReference type="Proteomes" id="UP000018949"/>
    </source>
</evidence>
<accession>W4RJW6</accession>